<dbReference type="OrthoDB" id="9775296at2"/>
<dbReference type="Pfam" id="PF00106">
    <property type="entry name" value="adh_short"/>
    <property type="match status" value="1"/>
</dbReference>
<dbReference type="AlphaFoldDB" id="N4WWV8"/>
<sequence>MDFSSLRGKVVVIIGASRGIGRATANLLAPYDVKLVLGARNVEHIDIDNALLLPVDVTDEQSVEMFLSKTRDHYSQIDVLINSAGIGMFDSLLESNTADFDRMIAVNLRGTYLACKHFGKVMKDQQKGQIINLVSIAGQIALPSNGGYTASKFGVMGLSKVLQAELRSEGVQVTSVLPGAVDSPFWNDTEMDVDTSNMIPVDSIAEYLLFLIRQPRHSVVDEMTIMPPGGIL</sequence>
<dbReference type="InterPro" id="IPR002347">
    <property type="entry name" value="SDR_fam"/>
</dbReference>
<evidence type="ECO:0000256" key="2">
    <source>
        <dbReference type="ARBA" id="ARBA00022857"/>
    </source>
</evidence>
<dbReference type="STRING" id="1308866.J416_06003"/>
<name>N4WWV8_9BACI</name>
<dbReference type="PRINTS" id="PR00081">
    <property type="entry name" value="GDHRDH"/>
</dbReference>
<dbReference type="PRINTS" id="PR00080">
    <property type="entry name" value="SDRFAMILY"/>
</dbReference>
<dbReference type="PATRIC" id="fig|1308866.3.peg.1215"/>
<comment type="caution">
    <text evidence="5">The sequence shown here is derived from an EMBL/GenBank/DDBJ whole genome shotgun (WGS) entry which is preliminary data.</text>
</comment>
<dbReference type="EMBL" id="APML01000019">
    <property type="protein sequence ID" value="ENH97541.1"/>
    <property type="molecule type" value="Genomic_DNA"/>
</dbReference>
<dbReference type="Proteomes" id="UP000012283">
    <property type="component" value="Unassembled WGS sequence"/>
</dbReference>
<keyword evidence="2" id="KW-0521">NADP</keyword>
<keyword evidence="6" id="KW-1185">Reference proteome</keyword>
<accession>N4WWV8</accession>
<dbReference type="SUPFAM" id="SSF51735">
    <property type="entry name" value="NAD(P)-binding Rossmann-fold domains"/>
    <property type="match status" value="1"/>
</dbReference>
<evidence type="ECO:0000256" key="4">
    <source>
        <dbReference type="RuleBase" id="RU000363"/>
    </source>
</evidence>
<organism evidence="5 6">
    <name type="scientific">Gracilibacillus halophilus YIM-C55.5</name>
    <dbReference type="NCBI Taxonomy" id="1308866"/>
    <lineage>
        <taxon>Bacteria</taxon>
        <taxon>Bacillati</taxon>
        <taxon>Bacillota</taxon>
        <taxon>Bacilli</taxon>
        <taxon>Bacillales</taxon>
        <taxon>Bacillaceae</taxon>
        <taxon>Gracilibacillus</taxon>
    </lineage>
</organism>
<evidence type="ECO:0000313" key="5">
    <source>
        <dbReference type="EMBL" id="ENH97541.1"/>
    </source>
</evidence>
<dbReference type="Gene3D" id="3.40.50.720">
    <property type="entry name" value="NAD(P)-binding Rossmann-like Domain"/>
    <property type="match status" value="1"/>
</dbReference>
<dbReference type="eggNOG" id="COG4221">
    <property type="taxonomic scope" value="Bacteria"/>
</dbReference>
<dbReference type="InterPro" id="IPR020904">
    <property type="entry name" value="Sc_DH/Rdtase_CS"/>
</dbReference>
<gene>
    <name evidence="5" type="ORF">J416_06003</name>
</gene>
<dbReference type="PROSITE" id="PS00061">
    <property type="entry name" value="ADH_SHORT"/>
    <property type="match status" value="1"/>
</dbReference>
<dbReference type="RefSeq" id="WP_003466622.1">
    <property type="nucleotide sequence ID" value="NZ_APML01000019.1"/>
</dbReference>
<keyword evidence="3" id="KW-0560">Oxidoreductase</keyword>
<protein>
    <submittedName>
        <fullName evidence="5">3-oxoacyl-ACP reductase</fullName>
    </submittedName>
</protein>
<proteinExistence type="inferred from homology"/>
<evidence type="ECO:0000256" key="1">
    <source>
        <dbReference type="ARBA" id="ARBA00006484"/>
    </source>
</evidence>
<dbReference type="CDD" id="cd05233">
    <property type="entry name" value="SDR_c"/>
    <property type="match status" value="1"/>
</dbReference>
<evidence type="ECO:0000256" key="3">
    <source>
        <dbReference type="ARBA" id="ARBA00023002"/>
    </source>
</evidence>
<dbReference type="PANTHER" id="PTHR43391:SF14">
    <property type="entry name" value="DEHYDROGENASE_REDUCTASE SDR FAMILY PROTEIN 7-LIKE"/>
    <property type="match status" value="1"/>
</dbReference>
<comment type="similarity">
    <text evidence="1 4">Belongs to the short-chain dehydrogenases/reductases (SDR) family.</text>
</comment>
<dbReference type="GO" id="GO:0016491">
    <property type="term" value="F:oxidoreductase activity"/>
    <property type="evidence" value="ECO:0007669"/>
    <property type="project" value="UniProtKB-KW"/>
</dbReference>
<dbReference type="InterPro" id="IPR036291">
    <property type="entry name" value="NAD(P)-bd_dom_sf"/>
</dbReference>
<dbReference type="PANTHER" id="PTHR43391">
    <property type="entry name" value="RETINOL DEHYDROGENASE-RELATED"/>
    <property type="match status" value="1"/>
</dbReference>
<evidence type="ECO:0000313" key="6">
    <source>
        <dbReference type="Proteomes" id="UP000012283"/>
    </source>
</evidence>
<reference evidence="5 6" key="1">
    <citation type="submission" date="2013-03" db="EMBL/GenBank/DDBJ databases">
        <title>Draft genome sequence of Gracibacillus halophilus YIM-C55.5, a moderately halophilic and thermophilic organism from the Xiaochaidamu salt lake.</title>
        <authorList>
            <person name="Sugumar T."/>
            <person name="Polireddy D.R."/>
            <person name="Antony A."/>
            <person name="Madhava Y.R."/>
            <person name="Sivakumar N."/>
        </authorList>
    </citation>
    <scope>NUCLEOTIDE SEQUENCE [LARGE SCALE GENOMIC DNA]</scope>
    <source>
        <strain evidence="5 6">YIM-C55.5</strain>
    </source>
</reference>